<dbReference type="Gene3D" id="2.20.25.20">
    <property type="match status" value="1"/>
</dbReference>
<organism evidence="2 3">
    <name type="scientific">Stichopus japonicus</name>
    <name type="common">Sea cucumber</name>
    <dbReference type="NCBI Taxonomy" id="307972"/>
    <lineage>
        <taxon>Eukaryota</taxon>
        <taxon>Metazoa</taxon>
        <taxon>Echinodermata</taxon>
        <taxon>Eleutherozoa</taxon>
        <taxon>Echinozoa</taxon>
        <taxon>Holothuroidea</taxon>
        <taxon>Aspidochirotacea</taxon>
        <taxon>Aspidochirotida</taxon>
        <taxon>Stichopodidae</taxon>
        <taxon>Apostichopus</taxon>
    </lineage>
</organism>
<dbReference type="OrthoDB" id="9984940at2759"/>
<name>A0A2G8JRV6_STIJA</name>
<evidence type="ECO:0008006" key="4">
    <source>
        <dbReference type="Google" id="ProtNLM"/>
    </source>
</evidence>
<accession>A0A2G8JRV6</accession>
<sequence length="362" mass="41464">MTATCLILKKPSMESQNYLLTGGCSGNHPSFPTNPDEPSLLTEIEKLFGEDEKQVEERPKTGVYFHTSPFNSTQKSSRRNSFHCRVPSREWFKLSPKSKFQRKSKKMAKLYRNKSDSHLHHWGLCSIKTFPTLTKEHSFKSLIIPFTPVAKVQRQLFTPDSGYDSTLEDVNGNSTPRRPKYIIGSHIRSSKLDIVHEIQKRVPELITKILVYLSEKDLTSFVWVSKCWREVLSHERRDDDRRLAYVKKKKNEFQAKKETAKPQRLQASLSFLSSNSLRSSRHEEFWQAKQSLRDGEMLMKCHCGSPATISSSISKATCNKCQSNICTNCGSCYHGNKPCQKSSRISGSGILTPTSRRNLRRL</sequence>
<dbReference type="Proteomes" id="UP000230750">
    <property type="component" value="Unassembled WGS sequence"/>
</dbReference>
<gene>
    <name evidence="2" type="ORF">BSL78_24659</name>
</gene>
<proteinExistence type="predicted"/>
<dbReference type="GO" id="GO:0045835">
    <property type="term" value="P:negative regulation of meiotic nuclear division"/>
    <property type="evidence" value="ECO:0007669"/>
    <property type="project" value="InterPro"/>
</dbReference>
<dbReference type="PANTHER" id="PTHR15493">
    <property type="entry name" value="F-BOX ONLY PROTEIN 5 AND 43"/>
    <property type="match status" value="1"/>
</dbReference>
<dbReference type="SUPFAM" id="SSF81383">
    <property type="entry name" value="F-box domain"/>
    <property type="match status" value="1"/>
</dbReference>
<dbReference type="STRING" id="307972.A0A2G8JRV6"/>
<evidence type="ECO:0000313" key="3">
    <source>
        <dbReference type="Proteomes" id="UP000230750"/>
    </source>
</evidence>
<protein>
    <recommendedName>
        <fullName evidence="4">F-box only protein 43</fullName>
    </recommendedName>
</protein>
<feature type="compositionally biased region" description="Polar residues" evidence="1">
    <location>
        <begin position="341"/>
        <end position="356"/>
    </location>
</feature>
<dbReference type="GO" id="GO:0005634">
    <property type="term" value="C:nucleus"/>
    <property type="evidence" value="ECO:0007669"/>
    <property type="project" value="TreeGrafter"/>
</dbReference>
<feature type="region of interest" description="Disordered" evidence="1">
    <location>
        <begin position="341"/>
        <end position="362"/>
    </location>
</feature>
<dbReference type="CDD" id="cd22086">
    <property type="entry name" value="F-box_EMI"/>
    <property type="match status" value="1"/>
</dbReference>
<reference evidence="2 3" key="1">
    <citation type="journal article" date="2017" name="PLoS Biol.">
        <title>The sea cucumber genome provides insights into morphological evolution and visceral regeneration.</title>
        <authorList>
            <person name="Zhang X."/>
            <person name="Sun L."/>
            <person name="Yuan J."/>
            <person name="Sun Y."/>
            <person name="Gao Y."/>
            <person name="Zhang L."/>
            <person name="Li S."/>
            <person name="Dai H."/>
            <person name="Hamel J.F."/>
            <person name="Liu C."/>
            <person name="Yu Y."/>
            <person name="Liu S."/>
            <person name="Lin W."/>
            <person name="Guo K."/>
            <person name="Jin S."/>
            <person name="Xu P."/>
            <person name="Storey K.B."/>
            <person name="Huan P."/>
            <person name="Zhang T."/>
            <person name="Zhou Y."/>
            <person name="Zhang J."/>
            <person name="Lin C."/>
            <person name="Li X."/>
            <person name="Xing L."/>
            <person name="Huo D."/>
            <person name="Sun M."/>
            <person name="Wang L."/>
            <person name="Mercier A."/>
            <person name="Li F."/>
            <person name="Yang H."/>
            <person name="Xiang J."/>
        </authorList>
    </citation>
    <scope>NUCLEOTIDE SEQUENCE [LARGE SCALE GENOMIC DNA]</scope>
    <source>
        <strain evidence="2">Shaxun</strain>
        <tissue evidence="2">Muscle</tissue>
    </source>
</reference>
<dbReference type="EMBL" id="MRZV01001351">
    <property type="protein sequence ID" value="PIK38502.1"/>
    <property type="molecule type" value="Genomic_DNA"/>
</dbReference>
<evidence type="ECO:0000256" key="1">
    <source>
        <dbReference type="SAM" id="MobiDB-lite"/>
    </source>
</evidence>
<dbReference type="AlphaFoldDB" id="A0A2G8JRV6"/>
<comment type="caution">
    <text evidence="2">The sequence shown here is derived from an EMBL/GenBank/DDBJ whole genome shotgun (WGS) entry which is preliminary data.</text>
</comment>
<keyword evidence="3" id="KW-1185">Reference proteome</keyword>
<dbReference type="PANTHER" id="PTHR15493:SF9">
    <property type="entry name" value="GH14043P"/>
    <property type="match status" value="1"/>
</dbReference>
<dbReference type="InterPro" id="IPR036047">
    <property type="entry name" value="F-box-like_dom_sf"/>
</dbReference>
<dbReference type="InterPro" id="IPR047147">
    <property type="entry name" value="FBX5_43"/>
</dbReference>
<evidence type="ECO:0000313" key="2">
    <source>
        <dbReference type="EMBL" id="PIK38502.1"/>
    </source>
</evidence>
<dbReference type="GO" id="GO:0007088">
    <property type="term" value="P:regulation of mitotic nuclear division"/>
    <property type="evidence" value="ECO:0007669"/>
    <property type="project" value="InterPro"/>
</dbReference>